<protein>
    <submittedName>
        <fullName evidence="8">Permease</fullName>
    </submittedName>
</protein>
<reference evidence="8" key="2">
    <citation type="submission" date="2020-09" db="EMBL/GenBank/DDBJ databases">
        <authorList>
            <person name="Sun Q."/>
            <person name="Zhou Y."/>
        </authorList>
    </citation>
    <scope>NUCLEOTIDE SEQUENCE</scope>
    <source>
        <strain evidence="8">CGMCC 1.12160</strain>
    </source>
</reference>
<dbReference type="PANTHER" id="PTHR32322:SF2">
    <property type="entry name" value="EAMA DOMAIN-CONTAINING PROTEIN"/>
    <property type="match status" value="1"/>
</dbReference>
<sequence length="304" mass="30749">MGVALVLLSAAAFGVMAIFATFAYEAGVSPESLLLVRFSLAAVLLWGLVRAQGARVGRGPAPLVALLGLGAVLYAVQSTAYFEALQFTDASVLTIIYYTYPAMVAVAAALLGRERLTPARLAALVVATGGLVMVVLGGGVGSVRPLGVLLGLTCALSYTVYVLVCDRVSGALEPLPLAALVFTGAAATLAVRSALAGGPDLTFQPVGWLWLAGIAVVSTVLGMVAFFAAMARTGPSTASILSMAEPVVTAVLAAALLQQTPTVAQVIGGAVVLFAVTLLQVRRRSPASAPVPPASSSSVEAARL</sequence>
<comment type="similarity">
    <text evidence="2">Belongs to the EamA transporter family.</text>
</comment>
<feature type="transmembrane region" description="Helical" evidence="6">
    <location>
        <begin position="207"/>
        <end position="231"/>
    </location>
</feature>
<reference evidence="8" key="1">
    <citation type="journal article" date="2014" name="Int. J. Syst. Evol. Microbiol.">
        <title>Complete genome sequence of Corynebacterium casei LMG S-19264T (=DSM 44701T), isolated from a smear-ripened cheese.</title>
        <authorList>
            <consortium name="US DOE Joint Genome Institute (JGI-PGF)"/>
            <person name="Walter F."/>
            <person name="Albersmeier A."/>
            <person name="Kalinowski J."/>
            <person name="Ruckert C."/>
        </authorList>
    </citation>
    <scope>NUCLEOTIDE SEQUENCE</scope>
    <source>
        <strain evidence="8">CGMCC 1.12160</strain>
    </source>
</reference>
<dbReference type="PANTHER" id="PTHR32322">
    <property type="entry name" value="INNER MEMBRANE TRANSPORTER"/>
    <property type="match status" value="1"/>
</dbReference>
<keyword evidence="3 6" id="KW-0812">Transmembrane</keyword>
<evidence type="ECO:0000256" key="3">
    <source>
        <dbReference type="ARBA" id="ARBA00022692"/>
    </source>
</evidence>
<dbReference type="GO" id="GO:0016020">
    <property type="term" value="C:membrane"/>
    <property type="evidence" value="ECO:0007669"/>
    <property type="project" value="UniProtKB-SubCell"/>
</dbReference>
<feature type="transmembrane region" description="Helical" evidence="6">
    <location>
        <begin position="121"/>
        <end position="140"/>
    </location>
</feature>
<evidence type="ECO:0000256" key="4">
    <source>
        <dbReference type="ARBA" id="ARBA00022989"/>
    </source>
</evidence>
<dbReference type="SUPFAM" id="SSF103481">
    <property type="entry name" value="Multidrug resistance efflux transporter EmrE"/>
    <property type="match status" value="2"/>
</dbReference>
<comment type="caution">
    <text evidence="8">The sequence shown here is derived from an EMBL/GenBank/DDBJ whole genome shotgun (WGS) entry which is preliminary data.</text>
</comment>
<feature type="transmembrane region" description="Helical" evidence="6">
    <location>
        <begin position="263"/>
        <end position="281"/>
    </location>
</feature>
<keyword evidence="4 6" id="KW-1133">Transmembrane helix</keyword>
<feature type="transmembrane region" description="Helical" evidence="6">
    <location>
        <begin position="63"/>
        <end position="82"/>
    </location>
</feature>
<feature type="transmembrane region" description="Helical" evidence="6">
    <location>
        <begin position="238"/>
        <end position="257"/>
    </location>
</feature>
<dbReference type="EMBL" id="BMEM01000001">
    <property type="protein sequence ID" value="GGF37241.1"/>
    <property type="molecule type" value="Genomic_DNA"/>
</dbReference>
<keyword evidence="9" id="KW-1185">Reference proteome</keyword>
<feature type="domain" description="EamA" evidence="7">
    <location>
        <begin position="146"/>
        <end position="279"/>
    </location>
</feature>
<gene>
    <name evidence="8" type="ORF">GCM10011366_00970</name>
</gene>
<evidence type="ECO:0000313" key="8">
    <source>
        <dbReference type="EMBL" id="GGF37241.1"/>
    </source>
</evidence>
<evidence type="ECO:0000256" key="2">
    <source>
        <dbReference type="ARBA" id="ARBA00007362"/>
    </source>
</evidence>
<evidence type="ECO:0000313" key="9">
    <source>
        <dbReference type="Proteomes" id="UP000605670"/>
    </source>
</evidence>
<dbReference type="InterPro" id="IPR000620">
    <property type="entry name" value="EamA_dom"/>
</dbReference>
<dbReference type="RefSeq" id="WP_188427679.1">
    <property type="nucleotide sequence ID" value="NZ_BAABKH010000007.1"/>
</dbReference>
<feature type="transmembrane region" description="Helical" evidence="6">
    <location>
        <begin position="177"/>
        <end position="195"/>
    </location>
</feature>
<evidence type="ECO:0000256" key="1">
    <source>
        <dbReference type="ARBA" id="ARBA00004141"/>
    </source>
</evidence>
<organism evidence="8 9">
    <name type="scientific">Ornithinimicrobium tianjinense</name>
    <dbReference type="NCBI Taxonomy" id="1195761"/>
    <lineage>
        <taxon>Bacteria</taxon>
        <taxon>Bacillati</taxon>
        <taxon>Actinomycetota</taxon>
        <taxon>Actinomycetes</taxon>
        <taxon>Micrococcales</taxon>
        <taxon>Ornithinimicrobiaceae</taxon>
        <taxon>Ornithinimicrobium</taxon>
    </lineage>
</organism>
<evidence type="ECO:0000256" key="5">
    <source>
        <dbReference type="ARBA" id="ARBA00023136"/>
    </source>
</evidence>
<evidence type="ECO:0000256" key="6">
    <source>
        <dbReference type="SAM" id="Phobius"/>
    </source>
</evidence>
<keyword evidence="5 6" id="KW-0472">Membrane</keyword>
<feature type="transmembrane region" description="Helical" evidence="6">
    <location>
        <begin position="146"/>
        <end position="165"/>
    </location>
</feature>
<accession>A0A917BCV5</accession>
<dbReference type="InterPro" id="IPR037185">
    <property type="entry name" value="EmrE-like"/>
</dbReference>
<proteinExistence type="inferred from homology"/>
<dbReference type="AlphaFoldDB" id="A0A917BCV5"/>
<feature type="transmembrane region" description="Helical" evidence="6">
    <location>
        <begin position="94"/>
        <end position="112"/>
    </location>
</feature>
<feature type="transmembrane region" description="Helical" evidence="6">
    <location>
        <begin position="33"/>
        <end position="51"/>
    </location>
</feature>
<comment type="subcellular location">
    <subcellularLocation>
        <location evidence="1">Membrane</location>
        <topology evidence="1">Multi-pass membrane protein</topology>
    </subcellularLocation>
</comment>
<name>A0A917BCV5_9MICO</name>
<dbReference type="Proteomes" id="UP000605670">
    <property type="component" value="Unassembled WGS sequence"/>
</dbReference>
<feature type="domain" description="EamA" evidence="7">
    <location>
        <begin position="1"/>
        <end position="135"/>
    </location>
</feature>
<dbReference type="InterPro" id="IPR050638">
    <property type="entry name" value="AA-Vitamin_Transporters"/>
</dbReference>
<dbReference type="Pfam" id="PF00892">
    <property type="entry name" value="EamA"/>
    <property type="match status" value="2"/>
</dbReference>
<evidence type="ECO:0000259" key="7">
    <source>
        <dbReference type="Pfam" id="PF00892"/>
    </source>
</evidence>